<evidence type="ECO:0000256" key="5">
    <source>
        <dbReference type="SAM" id="Phobius"/>
    </source>
</evidence>
<evidence type="ECO:0000313" key="7">
    <source>
        <dbReference type="EMBL" id="GBN74849.1"/>
    </source>
</evidence>
<keyword evidence="2 5" id="KW-0812">Transmembrane</keyword>
<dbReference type="InterPro" id="IPR000832">
    <property type="entry name" value="GPCR_2_secretin-like"/>
</dbReference>
<protein>
    <recommendedName>
        <fullName evidence="9">G-protein coupled receptors family 2 profile 2 domain-containing protein</fullName>
    </recommendedName>
</protein>
<dbReference type="Pfam" id="PF00002">
    <property type="entry name" value="7tm_2"/>
    <property type="match status" value="1"/>
</dbReference>
<proteinExistence type="predicted"/>
<dbReference type="InterPro" id="IPR050332">
    <property type="entry name" value="GPCR_2"/>
</dbReference>
<feature type="signal peptide" evidence="6">
    <location>
        <begin position="1"/>
        <end position="16"/>
    </location>
</feature>
<dbReference type="AlphaFoldDB" id="A0A4Y2RHU1"/>
<evidence type="ECO:0008006" key="9">
    <source>
        <dbReference type="Google" id="ProtNLM"/>
    </source>
</evidence>
<name>A0A4Y2RHU1_ARAVE</name>
<comment type="subcellular location">
    <subcellularLocation>
        <location evidence="1">Membrane</location>
        <topology evidence="1">Multi-pass membrane protein</topology>
    </subcellularLocation>
</comment>
<organism evidence="7 8">
    <name type="scientific">Araneus ventricosus</name>
    <name type="common">Orbweaver spider</name>
    <name type="synonym">Epeira ventricosa</name>
    <dbReference type="NCBI Taxonomy" id="182803"/>
    <lineage>
        <taxon>Eukaryota</taxon>
        <taxon>Metazoa</taxon>
        <taxon>Ecdysozoa</taxon>
        <taxon>Arthropoda</taxon>
        <taxon>Chelicerata</taxon>
        <taxon>Arachnida</taxon>
        <taxon>Araneae</taxon>
        <taxon>Araneomorphae</taxon>
        <taxon>Entelegynae</taxon>
        <taxon>Araneoidea</taxon>
        <taxon>Araneidae</taxon>
        <taxon>Araneus</taxon>
    </lineage>
</organism>
<sequence length="151" mass="17246">MSFKLKFPFLIFLATASKFCSENGTWWIHPDLKQTWTNYSLCGNVHSSHDEGNVFVVHIPVIKAISQTGYSISLTLLLIACLLLGSVRRLRCPRNNLHLQLFASFILRASVSLFRDLAYGSSLDEVCRVSNLYLCLVRGWFEYEDEKSAHK</sequence>
<dbReference type="Gene3D" id="1.20.1070.10">
    <property type="entry name" value="Rhodopsin 7-helix transmembrane proteins"/>
    <property type="match status" value="1"/>
</dbReference>
<evidence type="ECO:0000256" key="1">
    <source>
        <dbReference type="ARBA" id="ARBA00004141"/>
    </source>
</evidence>
<dbReference type="PRINTS" id="PR00249">
    <property type="entry name" value="GPCRSECRETIN"/>
</dbReference>
<feature type="transmembrane region" description="Helical" evidence="5">
    <location>
        <begin position="70"/>
        <end position="87"/>
    </location>
</feature>
<evidence type="ECO:0000256" key="3">
    <source>
        <dbReference type="ARBA" id="ARBA00022989"/>
    </source>
</evidence>
<dbReference type="Proteomes" id="UP000499080">
    <property type="component" value="Unassembled WGS sequence"/>
</dbReference>
<dbReference type="InterPro" id="IPR036445">
    <property type="entry name" value="GPCR_2_extracell_dom_sf"/>
</dbReference>
<dbReference type="SUPFAM" id="SSF111418">
    <property type="entry name" value="Hormone receptor domain"/>
    <property type="match status" value="1"/>
</dbReference>
<keyword evidence="4 5" id="KW-0472">Membrane</keyword>
<gene>
    <name evidence="7" type="ORF">AVEN_218886_1</name>
</gene>
<dbReference type="PANTHER" id="PTHR45620">
    <property type="entry name" value="PDF RECEPTOR-LIKE PROTEIN-RELATED"/>
    <property type="match status" value="1"/>
</dbReference>
<dbReference type="PANTHER" id="PTHR45620:SF1">
    <property type="entry name" value="G-PROTEIN COUPLED RECEPTORS FAMILY 2 PROFILE 2 DOMAIN-CONTAINING PROTEIN"/>
    <property type="match status" value="1"/>
</dbReference>
<dbReference type="EMBL" id="BGPR01017005">
    <property type="protein sequence ID" value="GBN74849.1"/>
    <property type="molecule type" value="Genomic_DNA"/>
</dbReference>
<dbReference type="OrthoDB" id="6433780at2759"/>
<evidence type="ECO:0000256" key="6">
    <source>
        <dbReference type="SAM" id="SignalP"/>
    </source>
</evidence>
<dbReference type="GO" id="GO:0005886">
    <property type="term" value="C:plasma membrane"/>
    <property type="evidence" value="ECO:0007669"/>
    <property type="project" value="TreeGrafter"/>
</dbReference>
<evidence type="ECO:0000313" key="8">
    <source>
        <dbReference type="Proteomes" id="UP000499080"/>
    </source>
</evidence>
<keyword evidence="3 5" id="KW-1133">Transmembrane helix</keyword>
<dbReference type="Gene3D" id="4.10.1240.10">
    <property type="entry name" value="GPCR, family 2, extracellular hormone receptor domain"/>
    <property type="match status" value="1"/>
</dbReference>
<keyword evidence="8" id="KW-1185">Reference proteome</keyword>
<dbReference type="GO" id="GO:0017046">
    <property type="term" value="F:peptide hormone binding"/>
    <property type="evidence" value="ECO:0007669"/>
    <property type="project" value="TreeGrafter"/>
</dbReference>
<keyword evidence="6" id="KW-0732">Signal</keyword>
<evidence type="ECO:0000256" key="4">
    <source>
        <dbReference type="ARBA" id="ARBA00023136"/>
    </source>
</evidence>
<dbReference type="GO" id="GO:0007188">
    <property type="term" value="P:adenylate cyclase-modulating G protein-coupled receptor signaling pathway"/>
    <property type="evidence" value="ECO:0007669"/>
    <property type="project" value="TreeGrafter"/>
</dbReference>
<comment type="caution">
    <text evidence="7">The sequence shown here is derived from an EMBL/GenBank/DDBJ whole genome shotgun (WGS) entry which is preliminary data.</text>
</comment>
<evidence type="ECO:0000256" key="2">
    <source>
        <dbReference type="ARBA" id="ARBA00022692"/>
    </source>
</evidence>
<feature type="chain" id="PRO_5021304358" description="G-protein coupled receptors family 2 profile 2 domain-containing protein" evidence="6">
    <location>
        <begin position="17"/>
        <end position="151"/>
    </location>
</feature>
<accession>A0A4Y2RHU1</accession>
<dbReference type="GO" id="GO:0008528">
    <property type="term" value="F:G protein-coupled peptide receptor activity"/>
    <property type="evidence" value="ECO:0007669"/>
    <property type="project" value="TreeGrafter"/>
</dbReference>
<reference evidence="7 8" key="1">
    <citation type="journal article" date="2019" name="Sci. Rep.">
        <title>Orb-weaving spider Araneus ventricosus genome elucidates the spidroin gene catalogue.</title>
        <authorList>
            <person name="Kono N."/>
            <person name="Nakamura H."/>
            <person name="Ohtoshi R."/>
            <person name="Moran D.A.P."/>
            <person name="Shinohara A."/>
            <person name="Yoshida Y."/>
            <person name="Fujiwara M."/>
            <person name="Mori M."/>
            <person name="Tomita M."/>
            <person name="Arakawa K."/>
        </authorList>
    </citation>
    <scope>NUCLEOTIDE SEQUENCE [LARGE SCALE GENOMIC DNA]</scope>
</reference>